<dbReference type="GO" id="GO:0005802">
    <property type="term" value="C:trans-Golgi network"/>
    <property type="evidence" value="ECO:0007669"/>
    <property type="project" value="TreeGrafter"/>
</dbReference>
<dbReference type="PANTHER" id="PTHR31311:SF3">
    <property type="entry name" value="GLYCOSYLTRANSFERASE 7-RELATED"/>
    <property type="match status" value="1"/>
</dbReference>
<dbReference type="EMBL" id="JADFTS010000006">
    <property type="protein sequence ID" value="KAF9601464.1"/>
    <property type="molecule type" value="Genomic_DNA"/>
</dbReference>
<organism evidence="7 8">
    <name type="scientific">Coptis chinensis</name>
    <dbReference type="NCBI Taxonomy" id="261450"/>
    <lineage>
        <taxon>Eukaryota</taxon>
        <taxon>Viridiplantae</taxon>
        <taxon>Streptophyta</taxon>
        <taxon>Embryophyta</taxon>
        <taxon>Tracheophyta</taxon>
        <taxon>Spermatophyta</taxon>
        <taxon>Magnoliopsida</taxon>
        <taxon>Ranunculales</taxon>
        <taxon>Ranunculaceae</taxon>
        <taxon>Coptidoideae</taxon>
        <taxon>Coptis</taxon>
    </lineage>
</organism>
<evidence type="ECO:0000256" key="5">
    <source>
        <dbReference type="ARBA" id="ARBA00023034"/>
    </source>
</evidence>
<comment type="caution">
    <text evidence="7">The sequence shown here is derived from an EMBL/GenBank/DDBJ whole genome shotgun (WGS) entry which is preliminary data.</text>
</comment>
<evidence type="ECO:0000256" key="3">
    <source>
        <dbReference type="ARBA" id="ARBA00022679"/>
    </source>
</evidence>
<evidence type="ECO:0000256" key="4">
    <source>
        <dbReference type="ARBA" id="ARBA00022968"/>
    </source>
</evidence>
<feature type="signal peptide" evidence="6">
    <location>
        <begin position="1"/>
        <end position="16"/>
    </location>
</feature>
<evidence type="ECO:0000256" key="2">
    <source>
        <dbReference type="ARBA" id="ARBA00022676"/>
    </source>
</evidence>
<name>A0A835LS56_9MAGN</name>
<reference evidence="7 8" key="1">
    <citation type="submission" date="2020-10" db="EMBL/GenBank/DDBJ databases">
        <title>The Coptis chinensis genome and diversification of protoberbering-type alkaloids.</title>
        <authorList>
            <person name="Wang B."/>
            <person name="Shu S."/>
            <person name="Song C."/>
            <person name="Liu Y."/>
        </authorList>
    </citation>
    <scope>NUCLEOTIDE SEQUENCE [LARGE SCALE GENOMIC DNA]</scope>
    <source>
        <strain evidence="7">HL-2020</strain>
        <tissue evidence="7">Leaf</tissue>
    </source>
</reference>
<gene>
    <name evidence="7" type="ORF">IFM89_020231</name>
</gene>
<keyword evidence="5" id="KW-0333">Golgi apparatus</keyword>
<keyword evidence="6" id="KW-0732">Signal</keyword>
<keyword evidence="4" id="KW-0735">Signal-anchor</keyword>
<dbReference type="GO" id="GO:0000139">
    <property type="term" value="C:Golgi membrane"/>
    <property type="evidence" value="ECO:0007669"/>
    <property type="project" value="UniProtKB-SubCell"/>
</dbReference>
<comment type="subcellular location">
    <subcellularLocation>
        <location evidence="1">Golgi apparatus membrane</location>
        <topology evidence="1">Single-pass type II membrane protein</topology>
    </subcellularLocation>
</comment>
<dbReference type="PANTHER" id="PTHR31311">
    <property type="entry name" value="XYLOGLUCAN 6-XYLOSYLTRANSFERASE 5-RELATED-RELATED"/>
    <property type="match status" value="1"/>
</dbReference>
<proteinExistence type="predicted"/>
<dbReference type="Proteomes" id="UP000631114">
    <property type="component" value="Unassembled WGS sequence"/>
</dbReference>
<dbReference type="GO" id="GO:0005768">
    <property type="term" value="C:endosome"/>
    <property type="evidence" value="ECO:0007669"/>
    <property type="project" value="TreeGrafter"/>
</dbReference>
<keyword evidence="4" id="KW-0812">Transmembrane</keyword>
<dbReference type="InterPro" id="IPR008630">
    <property type="entry name" value="Glyco_trans_34"/>
</dbReference>
<sequence length="361" mass="42171">MVALLLLWTFWFYINQNPNSSPTTFSHSLSQLDSFPSLNCTHQSDQGVNQLHDPTNPTFYDEPNISYTIEKPIKNWDKKRSDWLKHHPSYAAGVHDRILLLSGSQSTPCQNPIGDHLLLRFFKNKVDYCRIHGYKNHNLIVHGWPHLIYEKKSWVALNAGIFLIRNCQWSMDFMDVWASMGPISPNYDNWGKILKSTFKEKIFPESCDQSALVYLLLKEKEKWAGKIYLEHEYYFEGYWVEIVETLDNINKKYMDIEKRVPKSRRRHAEKVSEFYGALREKYLKEAGYGRGSWRRPFITHFAGCQPCGGAHSKMYSWENCSNGMQKVLNFADNQVLHNFGFTHHDLLDSSLVSPLPFDFPS</sequence>
<evidence type="ECO:0000256" key="6">
    <source>
        <dbReference type="SAM" id="SignalP"/>
    </source>
</evidence>
<keyword evidence="3" id="KW-0808">Transferase</keyword>
<evidence type="ECO:0000313" key="7">
    <source>
        <dbReference type="EMBL" id="KAF9601464.1"/>
    </source>
</evidence>
<accession>A0A835LS56</accession>
<dbReference type="AlphaFoldDB" id="A0A835LS56"/>
<feature type="chain" id="PRO_5032407598" evidence="6">
    <location>
        <begin position="17"/>
        <end position="361"/>
    </location>
</feature>
<dbReference type="OrthoDB" id="407658at2759"/>
<evidence type="ECO:0000313" key="8">
    <source>
        <dbReference type="Proteomes" id="UP000631114"/>
    </source>
</evidence>
<evidence type="ECO:0000256" key="1">
    <source>
        <dbReference type="ARBA" id="ARBA00004323"/>
    </source>
</evidence>
<keyword evidence="8" id="KW-1185">Reference proteome</keyword>
<dbReference type="Pfam" id="PF05637">
    <property type="entry name" value="Glyco_transf_34"/>
    <property type="match status" value="1"/>
</dbReference>
<dbReference type="GO" id="GO:0008378">
    <property type="term" value="F:galactosyltransferase activity"/>
    <property type="evidence" value="ECO:0007669"/>
    <property type="project" value="TreeGrafter"/>
</dbReference>
<protein>
    <submittedName>
        <fullName evidence="7">Uncharacterized protein</fullName>
    </submittedName>
</protein>
<keyword evidence="2" id="KW-0328">Glycosyltransferase</keyword>